<evidence type="ECO:0000313" key="6">
    <source>
        <dbReference type="EMBL" id="SUN48019.1"/>
    </source>
</evidence>
<comment type="similarity">
    <text evidence="1">Belongs to the DNA/RNA non-specific endonuclease family.</text>
</comment>
<name>A0A380JV50_STRDY</name>
<dbReference type="InterPro" id="IPR001604">
    <property type="entry name" value="Endo_G_ENPP1-like_dom"/>
</dbReference>
<evidence type="ECO:0000313" key="7">
    <source>
        <dbReference type="Proteomes" id="UP000254797"/>
    </source>
</evidence>
<dbReference type="EMBL" id="UHFG01000004">
    <property type="protein sequence ID" value="SUN48019.1"/>
    <property type="molecule type" value="Genomic_DNA"/>
</dbReference>
<dbReference type="RefSeq" id="WP_037584927.1">
    <property type="nucleotide sequence ID" value="NZ_JAIFRV010000009.1"/>
</dbReference>
<sequence length="288" mass="31877">MLIRKKQKRVLNSFLLILLVLGSSYLAKSDFIASNHPIKQIYRTVLGDKGESSSESKEVHSEVPTEALSASVLTKSIKEQLASDIEWNGAGAYIINRNKTDLTASVASLPYANNETKWVQGQKVPTRANALLTKSTRQYRNRYQTDNAYRTFKPAGWHQLHHLKGNYDHAVDRGHLLGYALVGGLKGFDASTSNPDNIATQLSWANQADKPYSTGQNYYEGLVRRALDKGKRVRYRVTLLYDGDNLLASGSQLEAKSADGSLAFNVFVPNVQAGLTVDYRTGQIAINP</sequence>
<dbReference type="PROSITE" id="PS01070">
    <property type="entry name" value="NUCLEASE_NON_SPEC"/>
    <property type="match status" value="1"/>
</dbReference>
<dbReference type="Gene3D" id="3.40.570.10">
    <property type="entry name" value="Extracellular Endonuclease, subunit A"/>
    <property type="match status" value="1"/>
</dbReference>
<dbReference type="SMART" id="SM00892">
    <property type="entry name" value="Endonuclease_NS"/>
    <property type="match status" value="1"/>
</dbReference>
<dbReference type="GO" id="GO:0003676">
    <property type="term" value="F:nucleic acid binding"/>
    <property type="evidence" value="ECO:0007669"/>
    <property type="project" value="InterPro"/>
</dbReference>
<dbReference type="InterPro" id="IPR018524">
    <property type="entry name" value="DNA/RNA_endonuclease_AS"/>
</dbReference>
<evidence type="ECO:0000256" key="2">
    <source>
        <dbReference type="ARBA" id="ARBA00022722"/>
    </source>
</evidence>
<proteinExistence type="inferred from homology"/>
<evidence type="ECO:0000259" key="5">
    <source>
        <dbReference type="SMART" id="SM00892"/>
    </source>
</evidence>
<keyword evidence="6" id="KW-0378">Hydrolase</keyword>
<evidence type="ECO:0000256" key="4">
    <source>
        <dbReference type="ARBA" id="ARBA00022759"/>
    </source>
</evidence>
<dbReference type="Proteomes" id="UP000254797">
    <property type="component" value="Unassembled WGS sequence"/>
</dbReference>
<organism evidence="6 7">
    <name type="scientific">Streptococcus dysgalactiae subsp. dysgalactiae</name>
    <dbReference type="NCBI Taxonomy" id="99822"/>
    <lineage>
        <taxon>Bacteria</taxon>
        <taxon>Bacillati</taxon>
        <taxon>Bacillota</taxon>
        <taxon>Bacilli</taxon>
        <taxon>Lactobacillales</taxon>
        <taxon>Streptococcaceae</taxon>
        <taxon>Streptococcus</taxon>
    </lineage>
</organism>
<dbReference type="EC" id="3.1.30.-" evidence="6"/>
<evidence type="ECO:0000256" key="1">
    <source>
        <dbReference type="ARBA" id="ARBA00010052"/>
    </source>
</evidence>
<keyword evidence="4" id="KW-0255">Endonuclease</keyword>
<keyword evidence="3" id="KW-0479">Metal-binding</keyword>
<evidence type="ECO:0000256" key="3">
    <source>
        <dbReference type="ARBA" id="ARBA00022723"/>
    </source>
</evidence>
<dbReference type="GO" id="GO:0046872">
    <property type="term" value="F:metal ion binding"/>
    <property type="evidence" value="ECO:0007669"/>
    <property type="project" value="UniProtKB-KW"/>
</dbReference>
<gene>
    <name evidence="6" type="primary">endA</name>
    <name evidence="6" type="ORF">NCTC4670_00428</name>
</gene>
<dbReference type="GO" id="GO:0016787">
    <property type="term" value="F:hydrolase activity"/>
    <property type="evidence" value="ECO:0007669"/>
    <property type="project" value="UniProtKB-KW"/>
</dbReference>
<reference evidence="6 7" key="1">
    <citation type="submission" date="2018-06" db="EMBL/GenBank/DDBJ databases">
        <authorList>
            <consortium name="Pathogen Informatics"/>
            <person name="Doyle S."/>
        </authorList>
    </citation>
    <scope>NUCLEOTIDE SEQUENCE [LARGE SCALE GENOMIC DNA]</scope>
    <source>
        <strain evidence="6 7">NCTC4670</strain>
    </source>
</reference>
<feature type="domain" description="DNA/RNA non-specific endonuclease/pyrophosphatase/phosphodiesterase" evidence="5">
    <location>
        <begin position="110"/>
        <end position="286"/>
    </location>
</feature>
<keyword evidence="2" id="KW-0540">Nuclease</keyword>
<protein>
    <submittedName>
        <fullName evidence="6">DNA-entry nuclease</fullName>
        <ecNumber evidence="6">3.1.30.-</ecNumber>
    </submittedName>
</protein>
<accession>A0A380JV50</accession>
<dbReference type="GO" id="GO:0004519">
    <property type="term" value="F:endonuclease activity"/>
    <property type="evidence" value="ECO:0007669"/>
    <property type="project" value="UniProtKB-KW"/>
</dbReference>
<dbReference type="AlphaFoldDB" id="A0A380JV50"/>
<dbReference type="InterPro" id="IPR044929">
    <property type="entry name" value="DNA/RNA_non-sp_Endonuclease_sf"/>
</dbReference>
<dbReference type="Pfam" id="PF01223">
    <property type="entry name" value="Endonuclease_NS"/>
    <property type="match status" value="1"/>
</dbReference>